<keyword evidence="6 8" id="KW-1133">Transmembrane helix</keyword>
<feature type="transmembrane region" description="Helical" evidence="8">
    <location>
        <begin position="84"/>
        <end position="105"/>
    </location>
</feature>
<sequence>MQSDKRLLQTLALATLILFVIVEGIFIIRVFPKYQIPDEEQYIMNVRAYENGNRPFFDSPSNTGHPTLYEFIVFTVKKILGAKLFFYAARFMGLLFFALTLIVAFSISKLIFPGYELVQIIAVAAIALNPQLLLFVSSINSDSLLLLLFSASLLFLVKINLGKHSKLDYLLLTMTLVAGFLTKERFIIIIPFLFFAIVPVVIKKIRHGKELDFIKSAMNRLFISVCAVSTVAAFFLLFVPRYLKQEIDMASYASNFSVSGFFQIFKQFWWGYFGLLQYPWADWLYLVQGFLFLAAVVGLAVFFVRKRNAKVAINWIAMLAVGAIGIMFFVAFYQIKTSSGQARHIYIMVIPIYILFACGITTFAEMIKAKRFVLPAVLVLLLGANIYSVVWKTGWLIG</sequence>
<keyword evidence="4" id="KW-0808">Transferase</keyword>
<dbReference type="GO" id="GO:0005886">
    <property type="term" value="C:plasma membrane"/>
    <property type="evidence" value="ECO:0007669"/>
    <property type="project" value="UniProtKB-SubCell"/>
</dbReference>
<feature type="transmembrane region" description="Helical" evidence="8">
    <location>
        <begin position="143"/>
        <end position="162"/>
    </location>
</feature>
<dbReference type="InterPro" id="IPR050297">
    <property type="entry name" value="LipidA_mod_glycosyltrf_83"/>
</dbReference>
<evidence type="ECO:0000313" key="9">
    <source>
        <dbReference type="EMBL" id="KKM89134.1"/>
    </source>
</evidence>
<evidence type="ECO:0008006" key="10">
    <source>
        <dbReference type="Google" id="ProtNLM"/>
    </source>
</evidence>
<evidence type="ECO:0000256" key="8">
    <source>
        <dbReference type="SAM" id="Phobius"/>
    </source>
</evidence>
<protein>
    <recommendedName>
        <fullName evidence="10">Glycosyltransferase RgtA/B/C/D-like domain-containing protein</fullName>
    </recommendedName>
</protein>
<dbReference type="AlphaFoldDB" id="A0A0F9L2W6"/>
<feature type="transmembrane region" description="Helical" evidence="8">
    <location>
        <begin position="311"/>
        <end position="333"/>
    </location>
</feature>
<evidence type="ECO:0000256" key="2">
    <source>
        <dbReference type="ARBA" id="ARBA00022475"/>
    </source>
</evidence>
<dbReference type="GO" id="GO:0016763">
    <property type="term" value="F:pentosyltransferase activity"/>
    <property type="evidence" value="ECO:0007669"/>
    <property type="project" value="TreeGrafter"/>
</dbReference>
<feature type="transmembrane region" description="Helical" evidence="8">
    <location>
        <begin position="283"/>
        <end position="304"/>
    </location>
</feature>
<feature type="transmembrane region" description="Helical" evidence="8">
    <location>
        <begin position="117"/>
        <end position="137"/>
    </location>
</feature>
<comment type="subcellular location">
    <subcellularLocation>
        <location evidence="1">Cell membrane</location>
        <topology evidence="1">Multi-pass membrane protein</topology>
    </subcellularLocation>
</comment>
<gene>
    <name evidence="9" type="ORF">LCGC14_1251690</name>
</gene>
<name>A0A0F9L2W6_9ZZZZ</name>
<evidence type="ECO:0000256" key="7">
    <source>
        <dbReference type="ARBA" id="ARBA00023136"/>
    </source>
</evidence>
<evidence type="ECO:0000256" key="5">
    <source>
        <dbReference type="ARBA" id="ARBA00022692"/>
    </source>
</evidence>
<feature type="transmembrane region" description="Helical" evidence="8">
    <location>
        <begin position="222"/>
        <end position="240"/>
    </location>
</feature>
<evidence type="ECO:0000256" key="6">
    <source>
        <dbReference type="ARBA" id="ARBA00022989"/>
    </source>
</evidence>
<dbReference type="EMBL" id="LAZR01006864">
    <property type="protein sequence ID" value="KKM89134.1"/>
    <property type="molecule type" value="Genomic_DNA"/>
</dbReference>
<evidence type="ECO:0000256" key="3">
    <source>
        <dbReference type="ARBA" id="ARBA00022676"/>
    </source>
</evidence>
<proteinExistence type="predicted"/>
<feature type="transmembrane region" description="Helical" evidence="8">
    <location>
        <begin position="345"/>
        <end position="365"/>
    </location>
</feature>
<keyword evidence="7 8" id="KW-0472">Membrane</keyword>
<dbReference type="PANTHER" id="PTHR33908:SF11">
    <property type="entry name" value="MEMBRANE PROTEIN"/>
    <property type="match status" value="1"/>
</dbReference>
<feature type="transmembrane region" description="Helical" evidence="8">
    <location>
        <begin position="7"/>
        <end position="31"/>
    </location>
</feature>
<evidence type="ECO:0000256" key="4">
    <source>
        <dbReference type="ARBA" id="ARBA00022679"/>
    </source>
</evidence>
<dbReference type="GO" id="GO:0008610">
    <property type="term" value="P:lipid biosynthetic process"/>
    <property type="evidence" value="ECO:0007669"/>
    <property type="project" value="UniProtKB-ARBA"/>
</dbReference>
<feature type="transmembrane region" description="Helical" evidence="8">
    <location>
        <begin position="169"/>
        <end position="202"/>
    </location>
</feature>
<accession>A0A0F9L2W6</accession>
<keyword evidence="3" id="KW-0328">Glycosyltransferase</keyword>
<reference evidence="9" key="1">
    <citation type="journal article" date="2015" name="Nature">
        <title>Complex archaea that bridge the gap between prokaryotes and eukaryotes.</title>
        <authorList>
            <person name="Spang A."/>
            <person name="Saw J.H."/>
            <person name="Jorgensen S.L."/>
            <person name="Zaremba-Niedzwiedzka K."/>
            <person name="Martijn J."/>
            <person name="Lind A.E."/>
            <person name="van Eijk R."/>
            <person name="Schleper C."/>
            <person name="Guy L."/>
            <person name="Ettema T.J."/>
        </authorList>
    </citation>
    <scope>NUCLEOTIDE SEQUENCE</scope>
</reference>
<keyword evidence="5 8" id="KW-0812">Transmembrane</keyword>
<organism evidence="9">
    <name type="scientific">marine sediment metagenome</name>
    <dbReference type="NCBI Taxonomy" id="412755"/>
    <lineage>
        <taxon>unclassified sequences</taxon>
        <taxon>metagenomes</taxon>
        <taxon>ecological metagenomes</taxon>
    </lineage>
</organism>
<keyword evidence="2" id="KW-1003">Cell membrane</keyword>
<dbReference type="PANTHER" id="PTHR33908">
    <property type="entry name" value="MANNOSYLTRANSFERASE YKCB-RELATED"/>
    <property type="match status" value="1"/>
</dbReference>
<evidence type="ECO:0000256" key="1">
    <source>
        <dbReference type="ARBA" id="ARBA00004651"/>
    </source>
</evidence>
<comment type="caution">
    <text evidence="9">The sequence shown here is derived from an EMBL/GenBank/DDBJ whole genome shotgun (WGS) entry which is preliminary data.</text>
</comment>
<feature type="transmembrane region" description="Helical" evidence="8">
    <location>
        <begin position="372"/>
        <end position="391"/>
    </location>
</feature>